<dbReference type="Proteomes" id="UP000235672">
    <property type="component" value="Unassembled WGS sequence"/>
</dbReference>
<sequence>MSAGIRSKRKFAFGQAPPTELLQQIANDLPVTSAALFSLSCRHIYLLIGTRYLEKLTTSSRRALAFLKLLEHDLPKHIVCNSCRKLHRIEDVKKYTEIGLQVPRAVPHCLSDDEEAEVTSYMYESFSTTVCKMALKHYHLFGHDLRSRQLLNHLSQKSRTTSWGTYVQEQEEADCQIRNGSLFTCKRVAFHGTCRGIERDSPFLEICPHLELESSLRSARLRLKTTYRSRKKWSVSLHSKNSTGIKKTPWDLCPELQQCQYCRTEYRFSFEHGDGCAAHFPIDDSLPNLQPIQFPRGAIASVFESGEPNWAGDEVSYFS</sequence>
<dbReference type="AlphaFoldDB" id="A0A2J6PVP7"/>
<gene>
    <name evidence="1" type="ORF">NA56DRAFT_707136</name>
</gene>
<dbReference type="EMBL" id="KZ613496">
    <property type="protein sequence ID" value="PMD18093.1"/>
    <property type="molecule type" value="Genomic_DNA"/>
</dbReference>
<name>A0A2J6PVP7_9HELO</name>
<organism evidence="1 2">
    <name type="scientific">Hyaloscypha hepaticicola</name>
    <dbReference type="NCBI Taxonomy" id="2082293"/>
    <lineage>
        <taxon>Eukaryota</taxon>
        <taxon>Fungi</taxon>
        <taxon>Dikarya</taxon>
        <taxon>Ascomycota</taxon>
        <taxon>Pezizomycotina</taxon>
        <taxon>Leotiomycetes</taxon>
        <taxon>Helotiales</taxon>
        <taxon>Hyaloscyphaceae</taxon>
        <taxon>Hyaloscypha</taxon>
    </lineage>
</organism>
<evidence type="ECO:0008006" key="3">
    <source>
        <dbReference type="Google" id="ProtNLM"/>
    </source>
</evidence>
<accession>A0A2J6PVP7</accession>
<reference evidence="1 2" key="1">
    <citation type="submission" date="2016-05" db="EMBL/GenBank/DDBJ databases">
        <title>A degradative enzymes factory behind the ericoid mycorrhizal symbiosis.</title>
        <authorList>
            <consortium name="DOE Joint Genome Institute"/>
            <person name="Martino E."/>
            <person name="Morin E."/>
            <person name="Grelet G."/>
            <person name="Kuo A."/>
            <person name="Kohler A."/>
            <person name="Daghino S."/>
            <person name="Barry K."/>
            <person name="Choi C."/>
            <person name="Cichocki N."/>
            <person name="Clum A."/>
            <person name="Copeland A."/>
            <person name="Hainaut M."/>
            <person name="Haridas S."/>
            <person name="Labutti K."/>
            <person name="Lindquist E."/>
            <person name="Lipzen A."/>
            <person name="Khouja H.-R."/>
            <person name="Murat C."/>
            <person name="Ohm R."/>
            <person name="Olson A."/>
            <person name="Spatafora J."/>
            <person name="Veneault-Fourrey C."/>
            <person name="Henrissat B."/>
            <person name="Grigoriev I."/>
            <person name="Martin F."/>
            <person name="Perotto S."/>
        </authorList>
    </citation>
    <scope>NUCLEOTIDE SEQUENCE [LARGE SCALE GENOMIC DNA]</scope>
    <source>
        <strain evidence="1 2">UAMH 7357</strain>
    </source>
</reference>
<evidence type="ECO:0000313" key="2">
    <source>
        <dbReference type="Proteomes" id="UP000235672"/>
    </source>
</evidence>
<keyword evidence="2" id="KW-1185">Reference proteome</keyword>
<protein>
    <recommendedName>
        <fullName evidence="3">F-box domain-containing protein</fullName>
    </recommendedName>
</protein>
<dbReference type="OrthoDB" id="3766406at2759"/>
<proteinExistence type="predicted"/>
<evidence type="ECO:0000313" key="1">
    <source>
        <dbReference type="EMBL" id="PMD18093.1"/>
    </source>
</evidence>